<dbReference type="NCBIfam" id="TIGR03353">
    <property type="entry name" value="VI_chp_4"/>
    <property type="match status" value="1"/>
</dbReference>
<sequence length="448" mass="50011">MSLRNPVVWAEGTFVRPNHFQQQARYHDYVTRRRSDAINAYQYGLERIEINKENLLHGRISIVSASGIFPDRTVFDIPGEAPPPQALDISTMNVVNEVLYLALPLWANGVPEVLTDVSAEEATRQAVFAQETRDTTSADAEPGMIDVGQLRVRLMLERENRSSYACVPIARIQEKRSDGSIVLGPGFMPMAYDIDAIPQLRRALDDFTGLLNQRARQIAARLGALHQGGVADVADFMLLQTVNRLGPIFHHLSTINRVHPERLYETFAGAAGELATFTHEARLPEAWPAYMHEEPHICFDPLIASLRRSLGVMLEPNAIALPLQRHKFGILTAPLSDPSLINACVFVLAVRAAVPLDKLSKTFPSQVKISSIEKIRDLINLHLPGVVLQAMPTAPRQLPYHAGYTYFLLDHNSSGWDSLRNSSGFAFHIAGDFPELEMQFWAIRGRQD</sequence>
<proteinExistence type="predicted"/>
<dbReference type="PANTHER" id="PTHR35566">
    <property type="entry name" value="BLR3599 PROTEIN"/>
    <property type="match status" value="1"/>
</dbReference>
<dbReference type="Proteomes" id="UP000247454">
    <property type="component" value="Unassembled WGS sequence"/>
</dbReference>
<protein>
    <submittedName>
        <fullName evidence="1">Type VI secretion system protein ImpJ</fullName>
    </submittedName>
</protein>
<evidence type="ECO:0000313" key="2">
    <source>
        <dbReference type="Proteomes" id="UP000247454"/>
    </source>
</evidence>
<dbReference type="Pfam" id="PF05936">
    <property type="entry name" value="T6SS_VasE"/>
    <property type="match status" value="1"/>
</dbReference>
<reference evidence="1 2" key="1">
    <citation type="submission" date="2018-06" db="EMBL/GenBank/DDBJ databases">
        <title>Genomic Encyclopedia of Type Strains, Phase III (KMG-III): the genomes of soil and plant-associated and newly described type strains.</title>
        <authorList>
            <person name="Whitman W."/>
        </authorList>
    </citation>
    <scope>NUCLEOTIDE SEQUENCE [LARGE SCALE GENOMIC DNA]</scope>
    <source>
        <strain evidence="1 2">ORS 1419</strain>
    </source>
</reference>
<dbReference type="InterPro" id="IPR010263">
    <property type="entry name" value="T6SS_TssK"/>
</dbReference>
<name>A0A318SXP1_9HYPH</name>
<evidence type="ECO:0000313" key="1">
    <source>
        <dbReference type="EMBL" id="PYE85149.1"/>
    </source>
</evidence>
<dbReference type="EMBL" id="QJTF01000040">
    <property type="protein sequence ID" value="PYE85149.1"/>
    <property type="molecule type" value="Genomic_DNA"/>
</dbReference>
<dbReference type="AlphaFoldDB" id="A0A318SXP1"/>
<accession>A0A318SXP1</accession>
<dbReference type="OrthoDB" id="9775333at2"/>
<keyword evidence="2" id="KW-1185">Reference proteome</keyword>
<dbReference type="RefSeq" id="WP_110754763.1">
    <property type="nucleotide sequence ID" value="NZ_QJTF01000040.1"/>
</dbReference>
<comment type="caution">
    <text evidence="1">The sequence shown here is derived from an EMBL/GenBank/DDBJ whole genome shotgun (WGS) entry which is preliminary data.</text>
</comment>
<gene>
    <name evidence="1" type="ORF">C7477_1407</name>
</gene>
<dbReference type="PANTHER" id="PTHR35566:SF1">
    <property type="entry name" value="TYPE VI SECRETION SYSTEM BASEPLATE COMPONENT TSSK1"/>
    <property type="match status" value="1"/>
</dbReference>
<organism evidence="1 2">
    <name type="scientific">Phyllobacterium leguminum</name>
    <dbReference type="NCBI Taxonomy" id="314237"/>
    <lineage>
        <taxon>Bacteria</taxon>
        <taxon>Pseudomonadati</taxon>
        <taxon>Pseudomonadota</taxon>
        <taxon>Alphaproteobacteria</taxon>
        <taxon>Hyphomicrobiales</taxon>
        <taxon>Phyllobacteriaceae</taxon>
        <taxon>Phyllobacterium</taxon>
    </lineage>
</organism>